<organism evidence="9 10">
    <name type="scientific">Porphyromonas circumdentaria</name>
    <dbReference type="NCBI Taxonomy" id="29524"/>
    <lineage>
        <taxon>Bacteria</taxon>
        <taxon>Pseudomonadati</taxon>
        <taxon>Bacteroidota</taxon>
        <taxon>Bacteroidia</taxon>
        <taxon>Bacteroidales</taxon>
        <taxon>Porphyromonadaceae</taxon>
        <taxon>Porphyromonas</taxon>
    </lineage>
</organism>
<dbReference type="GO" id="GO:0000155">
    <property type="term" value="F:phosphorelay sensor kinase activity"/>
    <property type="evidence" value="ECO:0007669"/>
    <property type="project" value="InterPro"/>
</dbReference>
<keyword evidence="5 9" id="KW-0418">Kinase</keyword>
<dbReference type="STRING" id="29524.SAMN02745171_00938"/>
<evidence type="ECO:0000256" key="7">
    <source>
        <dbReference type="SAM" id="Phobius"/>
    </source>
</evidence>
<dbReference type="EMBL" id="FUXE01000008">
    <property type="protein sequence ID" value="SJZ71771.1"/>
    <property type="molecule type" value="Genomic_DNA"/>
</dbReference>
<comment type="catalytic activity">
    <reaction evidence="1">
        <text>ATP + protein L-histidine = ADP + protein N-phospho-L-histidine.</text>
        <dbReference type="EC" id="2.7.13.3"/>
    </reaction>
</comment>
<evidence type="ECO:0000256" key="1">
    <source>
        <dbReference type="ARBA" id="ARBA00000085"/>
    </source>
</evidence>
<dbReference type="Gene3D" id="1.10.287.130">
    <property type="match status" value="1"/>
</dbReference>
<dbReference type="InterPro" id="IPR003661">
    <property type="entry name" value="HisK_dim/P_dom"/>
</dbReference>
<dbReference type="InterPro" id="IPR050351">
    <property type="entry name" value="BphY/WalK/GraS-like"/>
</dbReference>
<dbReference type="CDD" id="cd00075">
    <property type="entry name" value="HATPase"/>
    <property type="match status" value="1"/>
</dbReference>
<keyword evidence="3" id="KW-0597">Phosphoprotein</keyword>
<dbReference type="InterPro" id="IPR004358">
    <property type="entry name" value="Sig_transdc_His_kin-like_C"/>
</dbReference>
<evidence type="ECO:0000313" key="9">
    <source>
        <dbReference type="EMBL" id="SJZ71771.1"/>
    </source>
</evidence>
<evidence type="ECO:0000256" key="6">
    <source>
        <dbReference type="ARBA" id="ARBA00023012"/>
    </source>
</evidence>
<evidence type="ECO:0000259" key="8">
    <source>
        <dbReference type="PROSITE" id="PS50109"/>
    </source>
</evidence>
<evidence type="ECO:0000256" key="5">
    <source>
        <dbReference type="ARBA" id="ARBA00022777"/>
    </source>
</evidence>
<evidence type="ECO:0000313" key="10">
    <source>
        <dbReference type="Proteomes" id="UP000190121"/>
    </source>
</evidence>
<dbReference type="SMART" id="SM00387">
    <property type="entry name" value="HATPase_c"/>
    <property type="match status" value="1"/>
</dbReference>
<dbReference type="Gene3D" id="3.30.565.10">
    <property type="entry name" value="Histidine kinase-like ATPase, C-terminal domain"/>
    <property type="match status" value="1"/>
</dbReference>
<keyword evidence="7" id="KW-0812">Transmembrane</keyword>
<evidence type="ECO:0000256" key="3">
    <source>
        <dbReference type="ARBA" id="ARBA00022553"/>
    </source>
</evidence>
<dbReference type="SUPFAM" id="SSF47384">
    <property type="entry name" value="Homodimeric domain of signal transducing histidine kinase"/>
    <property type="match status" value="1"/>
</dbReference>
<dbReference type="Proteomes" id="UP000190121">
    <property type="component" value="Unassembled WGS sequence"/>
</dbReference>
<keyword evidence="4" id="KW-0808">Transferase</keyword>
<dbReference type="PROSITE" id="PS50109">
    <property type="entry name" value="HIS_KIN"/>
    <property type="match status" value="1"/>
</dbReference>
<dbReference type="EC" id="2.7.13.3" evidence="2"/>
<dbReference type="SUPFAM" id="SSF55874">
    <property type="entry name" value="ATPase domain of HSP90 chaperone/DNA topoisomerase II/histidine kinase"/>
    <property type="match status" value="1"/>
</dbReference>
<dbReference type="PROSITE" id="PS51257">
    <property type="entry name" value="PROKAR_LIPOPROTEIN"/>
    <property type="match status" value="1"/>
</dbReference>
<feature type="domain" description="Histidine kinase" evidence="8">
    <location>
        <begin position="353"/>
        <end position="569"/>
    </location>
</feature>
<dbReference type="GO" id="GO:0004721">
    <property type="term" value="F:phosphoprotein phosphatase activity"/>
    <property type="evidence" value="ECO:0007669"/>
    <property type="project" value="TreeGrafter"/>
</dbReference>
<dbReference type="RefSeq" id="WP_078736872.1">
    <property type="nucleotide sequence ID" value="NZ_FUXE01000008.1"/>
</dbReference>
<dbReference type="SMART" id="SM00388">
    <property type="entry name" value="HisKA"/>
    <property type="match status" value="1"/>
</dbReference>
<dbReference type="PANTHER" id="PTHR45453">
    <property type="entry name" value="PHOSPHATE REGULON SENSOR PROTEIN PHOR"/>
    <property type="match status" value="1"/>
</dbReference>
<dbReference type="Pfam" id="PF00512">
    <property type="entry name" value="HisKA"/>
    <property type="match status" value="1"/>
</dbReference>
<proteinExistence type="predicted"/>
<accession>A0A1T4MXX8</accession>
<protein>
    <recommendedName>
        <fullName evidence="2">histidine kinase</fullName>
        <ecNumber evidence="2">2.7.13.3</ecNumber>
    </recommendedName>
</protein>
<dbReference type="OrthoDB" id="9813151at2"/>
<dbReference type="PANTHER" id="PTHR45453:SF1">
    <property type="entry name" value="PHOSPHATE REGULON SENSOR PROTEIN PHOR"/>
    <property type="match status" value="1"/>
</dbReference>
<dbReference type="InterPro" id="IPR036097">
    <property type="entry name" value="HisK_dim/P_sf"/>
</dbReference>
<keyword evidence="7" id="KW-1133">Transmembrane helix</keyword>
<name>A0A1T4MXX8_9PORP</name>
<dbReference type="AlphaFoldDB" id="A0A1T4MXX8"/>
<dbReference type="PRINTS" id="PR00344">
    <property type="entry name" value="BCTRLSENSOR"/>
</dbReference>
<keyword evidence="7" id="KW-0472">Membrane</keyword>
<dbReference type="Pfam" id="PF02518">
    <property type="entry name" value="HATPase_c"/>
    <property type="match status" value="1"/>
</dbReference>
<dbReference type="InterPro" id="IPR003594">
    <property type="entry name" value="HATPase_dom"/>
</dbReference>
<dbReference type="GO" id="GO:0016036">
    <property type="term" value="P:cellular response to phosphate starvation"/>
    <property type="evidence" value="ECO:0007669"/>
    <property type="project" value="TreeGrafter"/>
</dbReference>
<reference evidence="10" key="1">
    <citation type="submission" date="2017-02" db="EMBL/GenBank/DDBJ databases">
        <authorList>
            <person name="Varghese N."/>
            <person name="Submissions S."/>
        </authorList>
    </citation>
    <scope>NUCLEOTIDE SEQUENCE [LARGE SCALE GENOMIC DNA]</scope>
    <source>
        <strain evidence="10">ATCC 51356</strain>
    </source>
</reference>
<sequence length="569" mass="66175">MRLTYQRKLFFSFALIFAVFASCIVVIEQVRQRSVRKEALIGQLKTYASSVERIVISEPSDWKEQLEHFIHLLPRPIRVSIIKESGEVFFDNAIDDILLLENHRERKEIAKARHAGEGVDIRTSLSDGKKYIYLARKRGNSYIRIALPYDMQTRDWLRADNVFLFWLIALFLSMLFVLGKKAGAMGKTIQRLRNFALSAQGEMAEVTFPNDELGEIGAQIAANYKLLQEKNRQIDYERERLLQHVLSSKEGLAFFNAEHQVTFFNGLFLQYLNTLSDNTYTEPSQLFDEPFFTSALSFLHEKKGHYYEQQICYQERLFALRINRFEDEGLEVVLNDITSNEKTRLLKQEMTANIAHELRTPVTSIRGYLETILEYPLEEKERLHFIRQAYNKTLSLSDLIRDMGLLAKMEEASQAFPITKVEMSDIKKMLEQDFSSTLQARRAELLWKVADDFVIKANTTLFYTIFRNLMENALKYAGEGIHIVVELYKQDKEFVYFSFYDTGVGIPHARHLTRIFERFYRINEGRTRETGGTGLGLSIVKNAVLFHKGDITVKNRTNGGLEFLFRIKQ</sequence>
<evidence type="ECO:0000256" key="4">
    <source>
        <dbReference type="ARBA" id="ARBA00022679"/>
    </source>
</evidence>
<feature type="transmembrane region" description="Helical" evidence="7">
    <location>
        <begin position="162"/>
        <end position="179"/>
    </location>
</feature>
<dbReference type="InterPro" id="IPR005467">
    <property type="entry name" value="His_kinase_dom"/>
</dbReference>
<keyword evidence="6" id="KW-0902">Two-component regulatory system</keyword>
<dbReference type="InterPro" id="IPR036890">
    <property type="entry name" value="HATPase_C_sf"/>
</dbReference>
<keyword evidence="10" id="KW-1185">Reference proteome</keyword>
<dbReference type="CDD" id="cd00082">
    <property type="entry name" value="HisKA"/>
    <property type="match status" value="1"/>
</dbReference>
<dbReference type="GO" id="GO:0005886">
    <property type="term" value="C:plasma membrane"/>
    <property type="evidence" value="ECO:0007669"/>
    <property type="project" value="TreeGrafter"/>
</dbReference>
<evidence type="ECO:0000256" key="2">
    <source>
        <dbReference type="ARBA" id="ARBA00012438"/>
    </source>
</evidence>
<gene>
    <name evidence="9" type="ORF">SAMN02745171_00938</name>
</gene>